<proteinExistence type="predicted"/>
<evidence type="ECO:0000313" key="3">
    <source>
        <dbReference type="EMBL" id="SDB44922.1"/>
    </source>
</evidence>
<sequence length="107" mass="11334">MRRQARLANWATGVGVLLASATVAMAQAGTPLGGKSPRSDARNWNSYFDRLNQPAGGGLLTDSLDRGPLDRDRDPLDPANLRLRSENSQPEGSLVPGAGNGDPLRPD</sequence>
<evidence type="ECO:0000256" key="1">
    <source>
        <dbReference type="SAM" id="MobiDB-lite"/>
    </source>
</evidence>
<dbReference type="AlphaFoldDB" id="A0A1G6DIH4"/>
<keyword evidence="4" id="KW-1185">Reference proteome</keyword>
<reference evidence="3 4" key="1">
    <citation type="submission" date="2016-10" db="EMBL/GenBank/DDBJ databases">
        <authorList>
            <person name="de Groot N.N."/>
        </authorList>
    </citation>
    <scope>NUCLEOTIDE SEQUENCE [LARGE SCALE GENOMIC DNA]</scope>
    <source>
        <strain evidence="3 4">ATCC 35022</strain>
    </source>
</reference>
<organism evidence="3 4">
    <name type="scientific">Bauldia litoralis</name>
    <dbReference type="NCBI Taxonomy" id="665467"/>
    <lineage>
        <taxon>Bacteria</taxon>
        <taxon>Pseudomonadati</taxon>
        <taxon>Pseudomonadota</taxon>
        <taxon>Alphaproteobacteria</taxon>
        <taxon>Hyphomicrobiales</taxon>
        <taxon>Kaistiaceae</taxon>
        <taxon>Bauldia</taxon>
    </lineage>
</organism>
<dbReference type="EMBL" id="FMXQ01000007">
    <property type="protein sequence ID" value="SDB44922.1"/>
    <property type="molecule type" value="Genomic_DNA"/>
</dbReference>
<dbReference type="Proteomes" id="UP000199071">
    <property type="component" value="Unassembled WGS sequence"/>
</dbReference>
<gene>
    <name evidence="3" type="ORF">SAMN02982931_03438</name>
</gene>
<feature type="signal peptide" evidence="2">
    <location>
        <begin position="1"/>
        <end position="26"/>
    </location>
</feature>
<name>A0A1G6DIH4_9HYPH</name>
<evidence type="ECO:0000256" key="2">
    <source>
        <dbReference type="SAM" id="SignalP"/>
    </source>
</evidence>
<dbReference type="RefSeq" id="WP_090878173.1">
    <property type="nucleotide sequence ID" value="NZ_FMXQ01000007.1"/>
</dbReference>
<dbReference type="STRING" id="665467.SAMN02982931_03438"/>
<feature type="compositionally biased region" description="Basic and acidic residues" evidence="1">
    <location>
        <begin position="63"/>
        <end position="76"/>
    </location>
</feature>
<evidence type="ECO:0000313" key="4">
    <source>
        <dbReference type="Proteomes" id="UP000199071"/>
    </source>
</evidence>
<feature type="chain" id="PRO_5011695013" evidence="2">
    <location>
        <begin position="27"/>
        <end position="107"/>
    </location>
</feature>
<protein>
    <submittedName>
        <fullName evidence="3">Uncharacterized protein</fullName>
    </submittedName>
</protein>
<accession>A0A1G6DIH4</accession>
<feature type="region of interest" description="Disordered" evidence="1">
    <location>
        <begin position="29"/>
        <end position="107"/>
    </location>
</feature>
<keyword evidence="2" id="KW-0732">Signal</keyword>